<feature type="transmembrane region" description="Helical" evidence="8">
    <location>
        <begin position="223"/>
        <end position="245"/>
    </location>
</feature>
<dbReference type="InterPro" id="IPR013525">
    <property type="entry name" value="ABC2_TM"/>
</dbReference>
<evidence type="ECO:0000256" key="3">
    <source>
        <dbReference type="ARBA" id="ARBA00022448"/>
    </source>
</evidence>
<name>A0ABS5SD25_9BACT</name>
<evidence type="ECO:0000256" key="2">
    <source>
        <dbReference type="ARBA" id="ARBA00007783"/>
    </source>
</evidence>
<evidence type="ECO:0000256" key="6">
    <source>
        <dbReference type="ARBA" id="ARBA00022989"/>
    </source>
</evidence>
<keyword evidence="5 8" id="KW-0812">Transmembrane</keyword>
<feature type="transmembrane region" description="Helical" evidence="8">
    <location>
        <begin position="174"/>
        <end position="197"/>
    </location>
</feature>
<dbReference type="RefSeq" id="WP_214174456.1">
    <property type="nucleotide sequence ID" value="NZ_JAHCVK010000001.1"/>
</dbReference>
<proteinExistence type="inferred from homology"/>
<accession>A0ABS5SD25</accession>
<dbReference type="InterPro" id="IPR047817">
    <property type="entry name" value="ABC2_TM_bact-type"/>
</dbReference>
<sequence>MKLIRVRAIAKKELIQVLRDPLSLAMAFLMPVILLLIFGYAITMDVNNLRTVVYDLDKSSLSRELVAQFRESGYFTIVTILDRPSDVDAALDANRGQVALWIPADFSENLRRGKVAPLQVVVDGSDSNTATIALGYLEGVTERFGQRVTGGIARAPIDARVRVWYNPELKSRNYIIPGLIAVIMAVIAALLTSLTIAREWERGTMEQLIATPVKTTELIAGKLLPYFFIGFIDVAVSVAMTVFIFDVPLRGSLLLLAFLTSLFLFGGLSLGILISVVAKSQLVASQIAMVVSFLPAFLLSGFMYAISNMPLPLQNMTRIIPARYFVAILKGIFLKGSTLRQLATETILLTIFGLLTFVLSVRKFKKRIV</sequence>
<protein>
    <submittedName>
        <fullName evidence="10">ABC transporter permease</fullName>
    </submittedName>
</protein>
<gene>
    <name evidence="10" type="ORF">KI810_05580</name>
</gene>
<comment type="similarity">
    <text evidence="2">Belongs to the ABC-2 integral membrane protein family.</text>
</comment>
<dbReference type="Proteomes" id="UP000756860">
    <property type="component" value="Unassembled WGS sequence"/>
</dbReference>
<dbReference type="Gene3D" id="3.40.1710.10">
    <property type="entry name" value="abc type-2 transporter like domain"/>
    <property type="match status" value="1"/>
</dbReference>
<comment type="caution">
    <text evidence="10">The sequence shown here is derived from an EMBL/GenBank/DDBJ whole genome shotgun (WGS) entry which is preliminary data.</text>
</comment>
<comment type="subcellular location">
    <subcellularLocation>
        <location evidence="1">Cell membrane</location>
        <topology evidence="1">Multi-pass membrane protein</topology>
    </subcellularLocation>
</comment>
<feature type="transmembrane region" description="Helical" evidence="8">
    <location>
        <begin position="342"/>
        <end position="361"/>
    </location>
</feature>
<feature type="transmembrane region" description="Helical" evidence="8">
    <location>
        <begin position="287"/>
        <end position="306"/>
    </location>
</feature>
<keyword evidence="11" id="KW-1185">Reference proteome</keyword>
<keyword evidence="4" id="KW-1003">Cell membrane</keyword>
<feature type="transmembrane region" description="Helical" evidence="8">
    <location>
        <begin position="21"/>
        <end position="42"/>
    </location>
</feature>
<organism evidence="10 11">
    <name type="scientific">Geomobilimonas luticola</name>
    <dbReference type="NCBI Taxonomy" id="1114878"/>
    <lineage>
        <taxon>Bacteria</taxon>
        <taxon>Pseudomonadati</taxon>
        <taxon>Thermodesulfobacteriota</taxon>
        <taxon>Desulfuromonadia</taxon>
        <taxon>Geobacterales</taxon>
        <taxon>Geobacteraceae</taxon>
        <taxon>Geomobilimonas</taxon>
    </lineage>
</organism>
<dbReference type="Pfam" id="PF12698">
    <property type="entry name" value="ABC2_membrane_3"/>
    <property type="match status" value="1"/>
</dbReference>
<keyword evidence="6 8" id="KW-1133">Transmembrane helix</keyword>
<evidence type="ECO:0000256" key="1">
    <source>
        <dbReference type="ARBA" id="ARBA00004651"/>
    </source>
</evidence>
<evidence type="ECO:0000313" key="10">
    <source>
        <dbReference type="EMBL" id="MBT0652517.1"/>
    </source>
</evidence>
<evidence type="ECO:0000256" key="8">
    <source>
        <dbReference type="SAM" id="Phobius"/>
    </source>
</evidence>
<evidence type="ECO:0000256" key="4">
    <source>
        <dbReference type="ARBA" id="ARBA00022475"/>
    </source>
</evidence>
<dbReference type="PANTHER" id="PTHR30294">
    <property type="entry name" value="MEMBRANE COMPONENT OF ABC TRANSPORTER YHHJ-RELATED"/>
    <property type="match status" value="1"/>
</dbReference>
<evidence type="ECO:0000256" key="7">
    <source>
        <dbReference type="ARBA" id="ARBA00023136"/>
    </source>
</evidence>
<evidence type="ECO:0000259" key="9">
    <source>
        <dbReference type="PROSITE" id="PS51012"/>
    </source>
</evidence>
<dbReference type="InterPro" id="IPR051449">
    <property type="entry name" value="ABC-2_transporter_component"/>
</dbReference>
<evidence type="ECO:0000256" key="5">
    <source>
        <dbReference type="ARBA" id="ARBA00022692"/>
    </source>
</evidence>
<keyword evidence="3" id="KW-0813">Transport</keyword>
<reference evidence="10 11" key="1">
    <citation type="submission" date="2021-05" db="EMBL/GenBank/DDBJ databases">
        <title>The draft genome of Geobacter luticola JCM 17780.</title>
        <authorList>
            <person name="Xu Z."/>
            <person name="Masuda Y."/>
            <person name="Itoh H."/>
            <person name="Senoo K."/>
        </authorList>
    </citation>
    <scope>NUCLEOTIDE SEQUENCE [LARGE SCALE GENOMIC DNA]</scope>
    <source>
        <strain evidence="10 11">JCM 17780</strain>
    </source>
</reference>
<feature type="domain" description="ABC transmembrane type-2" evidence="9">
    <location>
        <begin position="134"/>
        <end position="367"/>
    </location>
</feature>
<evidence type="ECO:0000313" key="11">
    <source>
        <dbReference type="Proteomes" id="UP000756860"/>
    </source>
</evidence>
<feature type="transmembrane region" description="Helical" evidence="8">
    <location>
        <begin position="251"/>
        <end position="275"/>
    </location>
</feature>
<dbReference type="EMBL" id="JAHCVK010000001">
    <property type="protein sequence ID" value="MBT0652517.1"/>
    <property type="molecule type" value="Genomic_DNA"/>
</dbReference>
<dbReference type="PROSITE" id="PS51012">
    <property type="entry name" value="ABC_TM2"/>
    <property type="match status" value="1"/>
</dbReference>
<dbReference type="PANTHER" id="PTHR30294:SF29">
    <property type="entry name" value="MULTIDRUG ABC TRANSPORTER PERMEASE YBHS-RELATED"/>
    <property type="match status" value="1"/>
</dbReference>
<keyword evidence="7 8" id="KW-0472">Membrane</keyword>